<dbReference type="AlphaFoldDB" id="A0A915KH30"/>
<evidence type="ECO:0000313" key="1">
    <source>
        <dbReference type="Proteomes" id="UP000887565"/>
    </source>
</evidence>
<reference evidence="2" key="1">
    <citation type="submission" date="2022-11" db="UniProtKB">
        <authorList>
            <consortium name="WormBaseParasite"/>
        </authorList>
    </citation>
    <scope>IDENTIFICATION</scope>
</reference>
<dbReference type="WBParaSite" id="nRc.2.0.1.t38037-RA">
    <property type="protein sequence ID" value="nRc.2.0.1.t38037-RA"/>
    <property type="gene ID" value="nRc.2.0.1.g38037"/>
</dbReference>
<organism evidence="1 2">
    <name type="scientific">Romanomermis culicivorax</name>
    <name type="common">Nematode worm</name>
    <dbReference type="NCBI Taxonomy" id="13658"/>
    <lineage>
        <taxon>Eukaryota</taxon>
        <taxon>Metazoa</taxon>
        <taxon>Ecdysozoa</taxon>
        <taxon>Nematoda</taxon>
        <taxon>Enoplea</taxon>
        <taxon>Dorylaimia</taxon>
        <taxon>Mermithida</taxon>
        <taxon>Mermithoidea</taxon>
        <taxon>Mermithidae</taxon>
        <taxon>Romanomermis</taxon>
    </lineage>
</organism>
<evidence type="ECO:0000313" key="2">
    <source>
        <dbReference type="WBParaSite" id="nRc.2.0.1.t38037-RA"/>
    </source>
</evidence>
<protein>
    <submittedName>
        <fullName evidence="2">Secreted protein</fullName>
    </submittedName>
</protein>
<dbReference type="Proteomes" id="UP000887565">
    <property type="component" value="Unplaced"/>
</dbReference>
<proteinExistence type="predicted"/>
<name>A0A915KH30_ROMCU</name>
<accession>A0A915KH30</accession>
<keyword evidence="1" id="KW-1185">Reference proteome</keyword>
<sequence length="95" mass="10148">MAGAPASLVVAVFEICLEMDGVAEFGSGTVVELHCACWVALPLDRALVKIVGSRLRDQRLTKGGLDGCALYQSNTSTKLSNKTVLRIPSLITLRM</sequence>